<dbReference type="Pfam" id="PF00196">
    <property type="entry name" value="GerE"/>
    <property type="match status" value="1"/>
</dbReference>
<dbReference type="PANTHER" id="PTHR43214:SF24">
    <property type="entry name" value="TRANSCRIPTIONAL REGULATORY PROTEIN NARL-RELATED"/>
    <property type="match status" value="1"/>
</dbReference>
<feature type="modified residue" description="4-aspartylphosphate" evidence="5">
    <location>
        <position position="57"/>
    </location>
</feature>
<keyword evidence="4" id="KW-0804">Transcription</keyword>
<dbReference type="GO" id="GO:0006355">
    <property type="term" value="P:regulation of DNA-templated transcription"/>
    <property type="evidence" value="ECO:0007669"/>
    <property type="project" value="InterPro"/>
</dbReference>
<dbReference type="Gene3D" id="3.40.50.2300">
    <property type="match status" value="1"/>
</dbReference>
<dbReference type="InterPro" id="IPR000792">
    <property type="entry name" value="Tscrpt_reg_LuxR_C"/>
</dbReference>
<accession>A0A9D5UK20</accession>
<dbReference type="SMART" id="SM00421">
    <property type="entry name" value="HTH_LUXR"/>
    <property type="match status" value="1"/>
</dbReference>
<dbReference type="PROSITE" id="PS50043">
    <property type="entry name" value="HTH_LUXR_2"/>
    <property type="match status" value="1"/>
</dbReference>
<dbReference type="InterPro" id="IPR039420">
    <property type="entry name" value="WalR-like"/>
</dbReference>
<evidence type="ECO:0000256" key="2">
    <source>
        <dbReference type="ARBA" id="ARBA00023015"/>
    </source>
</evidence>
<dbReference type="EMBL" id="JACSPN010000043">
    <property type="protein sequence ID" value="MBE7702332.1"/>
    <property type="molecule type" value="Genomic_DNA"/>
</dbReference>
<sequence>MRVVLADDTTLMRAGIREILTANGHEVARECEDATELVAVIDDLARTGDAPDIVITDVRMPPGNTDDGLRAALELRSRHRDLPLLILSAYVVGPYVRELLSGPGADGGVGYLLKEKVGRVTDFLRALDTVAAGGVVIDPEVVKHATGASKQDSPLSRLTDREREVLMLMAEGHSNTEISRELRLSGAAVSKHVSNIFLKLGFSPDQDNRRVRAILAWFEHR</sequence>
<proteinExistence type="predicted"/>
<dbReference type="SUPFAM" id="SSF46894">
    <property type="entry name" value="C-terminal effector domain of the bipartite response regulators"/>
    <property type="match status" value="1"/>
</dbReference>
<evidence type="ECO:0000256" key="1">
    <source>
        <dbReference type="ARBA" id="ARBA00022553"/>
    </source>
</evidence>
<evidence type="ECO:0000313" key="9">
    <source>
        <dbReference type="Proteomes" id="UP000822993"/>
    </source>
</evidence>
<evidence type="ECO:0000259" key="6">
    <source>
        <dbReference type="PROSITE" id="PS50043"/>
    </source>
</evidence>
<evidence type="ECO:0000256" key="5">
    <source>
        <dbReference type="PROSITE-ProRule" id="PRU00169"/>
    </source>
</evidence>
<dbReference type="InterPro" id="IPR001789">
    <property type="entry name" value="Sig_transdc_resp-reg_receiver"/>
</dbReference>
<dbReference type="SUPFAM" id="SSF52172">
    <property type="entry name" value="CheY-like"/>
    <property type="match status" value="1"/>
</dbReference>
<keyword evidence="2" id="KW-0805">Transcription regulation</keyword>
<evidence type="ECO:0000256" key="3">
    <source>
        <dbReference type="ARBA" id="ARBA00023125"/>
    </source>
</evidence>
<dbReference type="InterPro" id="IPR058245">
    <property type="entry name" value="NreC/VraR/RcsB-like_REC"/>
</dbReference>
<keyword evidence="3" id="KW-0238">DNA-binding</keyword>
<dbReference type="Proteomes" id="UP000822993">
    <property type="component" value="Unassembled WGS sequence"/>
</dbReference>
<dbReference type="CDD" id="cd17535">
    <property type="entry name" value="REC_NarL-like"/>
    <property type="match status" value="1"/>
</dbReference>
<dbReference type="CDD" id="cd06170">
    <property type="entry name" value="LuxR_C_like"/>
    <property type="match status" value="1"/>
</dbReference>
<organism evidence="8 9">
    <name type="scientific">Oerskovia douganii</name>
    <dbReference type="NCBI Taxonomy" id="2762210"/>
    <lineage>
        <taxon>Bacteria</taxon>
        <taxon>Bacillati</taxon>
        <taxon>Actinomycetota</taxon>
        <taxon>Actinomycetes</taxon>
        <taxon>Micrococcales</taxon>
        <taxon>Cellulomonadaceae</taxon>
        <taxon>Oerskovia</taxon>
    </lineage>
</organism>
<dbReference type="InterPro" id="IPR011006">
    <property type="entry name" value="CheY-like_superfamily"/>
</dbReference>
<dbReference type="InterPro" id="IPR016032">
    <property type="entry name" value="Sig_transdc_resp-reg_C-effctor"/>
</dbReference>
<dbReference type="PRINTS" id="PR00038">
    <property type="entry name" value="HTHLUXR"/>
</dbReference>
<protein>
    <submittedName>
        <fullName evidence="8">Response regulator transcription factor</fullName>
    </submittedName>
</protein>
<feature type="domain" description="HTH luxR-type" evidence="6">
    <location>
        <begin position="151"/>
        <end position="221"/>
    </location>
</feature>
<dbReference type="InterPro" id="IPR036388">
    <property type="entry name" value="WH-like_DNA-bd_sf"/>
</dbReference>
<comment type="caution">
    <text evidence="8">The sequence shown here is derived from an EMBL/GenBank/DDBJ whole genome shotgun (WGS) entry which is preliminary data.</text>
</comment>
<evidence type="ECO:0000313" key="8">
    <source>
        <dbReference type="EMBL" id="MBE7702332.1"/>
    </source>
</evidence>
<dbReference type="GO" id="GO:0003677">
    <property type="term" value="F:DNA binding"/>
    <property type="evidence" value="ECO:0007669"/>
    <property type="project" value="UniProtKB-KW"/>
</dbReference>
<keyword evidence="9" id="KW-1185">Reference proteome</keyword>
<reference evidence="8 9" key="1">
    <citation type="submission" date="2020-08" db="EMBL/GenBank/DDBJ databases">
        <title>A Genomic Blueprint of the Chicken Gut Microbiome.</title>
        <authorList>
            <person name="Gilroy R."/>
            <person name="Ravi A."/>
            <person name="Getino M."/>
            <person name="Pursley I."/>
            <person name="Horton D.L."/>
            <person name="Alikhan N.-F."/>
            <person name="Baker D."/>
            <person name="Gharbi K."/>
            <person name="Hall N."/>
            <person name="Watson M."/>
            <person name="Adriaenssens E.M."/>
            <person name="Foster-Nyarko E."/>
            <person name="Jarju S."/>
            <person name="Secka A."/>
            <person name="Antonio M."/>
            <person name="Oren A."/>
            <person name="Chaudhuri R."/>
            <person name="La Ragione R.M."/>
            <person name="Hildebrand F."/>
            <person name="Pallen M.J."/>
        </authorList>
    </citation>
    <scope>NUCLEOTIDE SEQUENCE [LARGE SCALE GENOMIC DNA]</scope>
    <source>
        <strain evidence="8 9">Sa1BUA8</strain>
    </source>
</reference>
<dbReference type="PROSITE" id="PS50110">
    <property type="entry name" value="RESPONSE_REGULATORY"/>
    <property type="match status" value="1"/>
</dbReference>
<gene>
    <name evidence="8" type="ORF">H9623_18735</name>
</gene>
<dbReference type="Gene3D" id="1.10.10.10">
    <property type="entry name" value="Winged helix-like DNA-binding domain superfamily/Winged helix DNA-binding domain"/>
    <property type="match status" value="1"/>
</dbReference>
<dbReference type="GO" id="GO:0000160">
    <property type="term" value="P:phosphorelay signal transduction system"/>
    <property type="evidence" value="ECO:0007669"/>
    <property type="project" value="InterPro"/>
</dbReference>
<evidence type="ECO:0000256" key="4">
    <source>
        <dbReference type="ARBA" id="ARBA00023163"/>
    </source>
</evidence>
<dbReference type="SMART" id="SM00448">
    <property type="entry name" value="REC"/>
    <property type="match status" value="1"/>
</dbReference>
<dbReference type="Pfam" id="PF00072">
    <property type="entry name" value="Response_reg"/>
    <property type="match status" value="1"/>
</dbReference>
<feature type="domain" description="Response regulatory" evidence="7">
    <location>
        <begin position="2"/>
        <end position="129"/>
    </location>
</feature>
<dbReference type="PANTHER" id="PTHR43214">
    <property type="entry name" value="TWO-COMPONENT RESPONSE REGULATOR"/>
    <property type="match status" value="1"/>
</dbReference>
<evidence type="ECO:0000259" key="7">
    <source>
        <dbReference type="PROSITE" id="PS50110"/>
    </source>
</evidence>
<keyword evidence="1 5" id="KW-0597">Phosphoprotein</keyword>
<name>A0A9D5UK20_9CELL</name>
<dbReference type="AlphaFoldDB" id="A0A9D5UK20"/>